<dbReference type="EMBL" id="UGNV01000001">
    <property type="protein sequence ID" value="STX29827.1"/>
    <property type="molecule type" value="Genomic_DNA"/>
</dbReference>
<name>A0A378I3Q4_9GAMM</name>
<gene>
    <name evidence="3" type="ORF">NCTC13315_02382</name>
</gene>
<evidence type="ECO:0000256" key="1">
    <source>
        <dbReference type="SAM" id="MobiDB-lite"/>
    </source>
</evidence>
<dbReference type="Pfam" id="PF11160">
    <property type="entry name" value="Hva1_TUDOR"/>
    <property type="match status" value="1"/>
</dbReference>
<dbReference type="RefSeq" id="WP_115303490.1">
    <property type="nucleotide sequence ID" value="NZ_CAAAHO010000002.1"/>
</dbReference>
<organism evidence="3 4">
    <name type="scientific">Legionella beliardensis</name>
    <dbReference type="NCBI Taxonomy" id="91822"/>
    <lineage>
        <taxon>Bacteria</taxon>
        <taxon>Pseudomonadati</taxon>
        <taxon>Pseudomonadota</taxon>
        <taxon>Gammaproteobacteria</taxon>
        <taxon>Legionellales</taxon>
        <taxon>Legionellaceae</taxon>
        <taxon>Legionella</taxon>
    </lineage>
</organism>
<feature type="region of interest" description="Disordered" evidence="1">
    <location>
        <begin position="1"/>
        <end position="69"/>
    </location>
</feature>
<feature type="compositionally biased region" description="Basic and acidic residues" evidence="1">
    <location>
        <begin position="54"/>
        <end position="69"/>
    </location>
</feature>
<feature type="compositionally biased region" description="Basic and acidic residues" evidence="1">
    <location>
        <begin position="1"/>
        <end position="11"/>
    </location>
</feature>
<evidence type="ECO:0000313" key="3">
    <source>
        <dbReference type="EMBL" id="STX29827.1"/>
    </source>
</evidence>
<reference evidence="3 4" key="1">
    <citation type="submission" date="2018-06" db="EMBL/GenBank/DDBJ databases">
        <authorList>
            <consortium name="Pathogen Informatics"/>
            <person name="Doyle S."/>
        </authorList>
    </citation>
    <scope>NUCLEOTIDE SEQUENCE [LARGE SCALE GENOMIC DNA]</scope>
    <source>
        <strain evidence="3 4">NCTC13315</strain>
    </source>
</reference>
<protein>
    <submittedName>
        <fullName evidence="3">Protein of uncharacterized function (DUF2945)</fullName>
    </submittedName>
</protein>
<dbReference type="Gene3D" id="2.30.30.1060">
    <property type="match status" value="1"/>
</dbReference>
<evidence type="ECO:0000313" key="4">
    <source>
        <dbReference type="Proteomes" id="UP000254968"/>
    </source>
</evidence>
<dbReference type="InterPro" id="IPR021331">
    <property type="entry name" value="Hva1_TUDOR"/>
</dbReference>
<keyword evidence="4" id="KW-1185">Reference proteome</keyword>
<feature type="compositionally biased region" description="Basic and acidic residues" evidence="1">
    <location>
        <begin position="21"/>
        <end position="33"/>
    </location>
</feature>
<dbReference type="AlphaFoldDB" id="A0A378I3Q4"/>
<proteinExistence type="predicted"/>
<dbReference type="Proteomes" id="UP000254968">
    <property type="component" value="Unassembled WGS sequence"/>
</dbReference>
<evidence type="ECO:0000259" key="2">
    <source>
        <dbReference type="Pfam" id="PF11160"/>
    </source>
</evidence>
<dbReference type="OrthoDB" id="71751at2"/>
<feature type="domain" description="Hypervirulence associated protein TUDOR" evidence="2">
    <location>
        <begin position="7"/>
        <end position="64"/>
    </location>
</feature>
<accession>A0A378I3Q4</accession>
<sequence>MSKLKEGDKVTWDSPQGKTKGTVEKKLTKDTKLGSKTYRASKDNPKVKVKSTKSGKEAIHKEDSVKKNK</sequence>